<dbReference type="Pfam" id="PF12831">
    <property type="entry name" value="FAD_oxidored"/>
    <property type="match status" value="2"/>
</dbReference>
<dbReference type="EMBL" id="CP113797">
    <property type="protein sequence ID" value="WAL58333.1"/>
    <property type="molecule type" value="Genomic_DNA"/>
</dbReference>
<proteinExistence type="predicted"/>
<evidence type="ECO:0000256" key="1">
    <source>
        <dbReference type="SAM" id="Phobius"/>
    </source>
</evidence>
<accession>A0A9E8Z8A9</accession>
<evidence type="ECO:0000313" key="2">
    <source>
        <dbReference type="EMBL" id="WAL58333.1"/>
    </source>
</evidence>
<dbReference type="PANTHER" id="PTHR42716:SF1">
    <property type="entry name" value="SLL0471 PROTEIN"/>
    <property type="match status" value="1"/>
</dbReference>
<keyword evidence="3" id="KW-1185">Reference proteome</keyword>
<keyword evidence="1" id="KW-1133">Transmembrane helix</keyword>
<dbReference type="SUPFAM" id="SSF51905">
    <property type="entry name" value="FAD/NAD(P)-binding domain"/>
    <property type="match status" value="1"/>
</dbReference>
<evidence type="ECO:0000313" key="3">
    <source>
        <dbReference type="Proteomes" id="UP001163152"/>
    </source>
</evidence>
<dbReference type="InterPro" id="IPR036188">
    <property type="entry name" value="FAD/NAD-bd_sf"/>
</dbReference>
<dbReference type="AlphaFoldDB" id="A0A9E8Z8A9"/>
<dbReference type="PANTHER" id="PTHR42716">
    <property type="entry name" value="L-ASPARTATE OXIDASE"/>
    <property type="match status" value="1"/>
</dbReference>
<name>A0A9E8Z8A9_9CYAN</name>
<dbReference type="InterPro" id="IPR005288">
    <property type="entry name" value="NadB"/>
</dbReference>
<dbReference type="Gene3D" id="3.50.50.60">
    <property type="entry name" value="FAD/NAD(P)-binding domain"/>
    <property type="match status" value="1"/>
</dbReference>
<reference evidence="2" key="1">
    <citation type="submission" date="2022-12" db="EMBL/GenBank/DDBJ databases">
        <title>Polyphasic identification of a Novel Hot-Spring Cyanobacterium Ocullathermofonsia sinensis gen nov. sp. nov. and Genomic Insights on its Adaptations to the Thermal Habitat.</title>
        <authorList>
            <person name="Daroch M."/>
            <person name="Tang J."/>
            <person name="Jiang Y."/>
        </authorList>
    </citation>
    <scope>NUCLEOTIDE SEQUENCE</scope>
    <source>
        <strain evidence="2">PKUAC-SCTA174</strain>
    </source>
</reference>
<feature type="transmembrane region" description="Helical" evidence="1">
    <location>
        <begin position="12"/>
        <end position="35"/>
    </location>
</feature>
<keyword evidence="1" id="KW-0812">Transmembrane</keyword>
<keyword evidence="1" id="KW-0472">Membrane</keyword>
<dbReference type="RefSeq" id="WP_268607744.1">
    <property type="nucleotide sequence ID" value="NZ_CP113797.1"/>
</dbReference>
<protein>
    <submittedName>
        <fullName evidence="2">FAD-dependent oxidoreductase</fullName>
    </submittedName>
</protein>
<dbReference type="GO" id="GO:0009435">
    <property type="term" value="P:NAD+ biosynthetic process"/>
    <property type="evidence" value="ECO:0007669"/>
    <property type="project" value="InterPro"/>
</dbReference>
<sequence>MVNQPLSPRQITQLAIVSFLIPGSASILLGTLQYFSWGGGVSSHSFEPPSAAASTEIWNPPSGNTLVTQANGRPQLTPLPLPKEVWECEVVVVGGTLGGVAAASQAMQSGATTCLIELSPWLGGQVSSQGVSAIDESVAMQTRDNYAPSWLEFKRLIQQQLVELPSWTGLSSPQPVSNLNSCWVGNLCFPPKAGVGAVQQLLEKAVESAPQSRWATSTAFKGAEFDETGQEITAIYGVQRIPRNPGYVPLGKPSIEWPQWYSWDANETFTKVPIRLQPPEGKRMIVIDATDTGELVGWARIPYRLGSESKATTGEHHAPRKDNPQCTQAFTFPFTLGIVDDGGASLAELSQIQPAYTRREHEQDYHLGKFTMFDGGGLFDYRRIVSTTLGNPKVEAAAPGDITMVNWNRGNDWVWMDPPLLLTEDELVITGQHANWMGGVSFRALKHAEEHAQLFAEWLIKNQSQPGLPLTYLAGEDAPMGTISGLSMAPYIREGRRILGRSAYGQDAFMMLEADIRADMSGGRDFSSTVVGITHYRVDIHGCRYRDQRPSYEASGAPTNEDNLIKPTYIPLESLIPQGVNNLLIGGKGIAVSHIVNASTRIHYGEWIIGSAAGATAGWLATETDLDLMPVEIIPNQLIPDLQNHMIKQGLRLDW</sequence>
<organism evidence="2 3">
    <name type="scientific">Thermocoleostomius sinensis A174</name>
    <dbReference type="NCBI Taxonomy" id="2016057"/>
    <lineage>
        <taxon>Bacteria</taxon>
        <taxon>Bacillati</taxon>
        <taxon>Cyanobacteriota</taxon>
        <taxon>Cyanophyceae</taxon>
        <taxon>Oculatellales</taxon>
        <taxon>Oculatellaceae</taxon>
        <taxon>Thermocoleostomius</taxon>
    </lineage>
</organism>
<dbReference type="Proteomes" id="UP001163152">
    <property type="component" value="Chromosome"/>
</dbReference>
<dbReference type="KEGG" id="tsin:OXH18_14175"/>
<dbReference type="GO" id="GO:0008734">
    <property type="term" value="F:L-aspartate oxidase activity"/>
    <property type="evidence" value="ECO:0007669"/>
    <property type="project" value="InterPro"/>
</dbReference>
<gene>
    <name evidence="2" type="ORF">OXH18_14175</name>
</gene>